<evidence type="ECO:0000256" key="4">
    <source>
        <dbReference type="RuleBase" id="RU362057"/>
    </source>
</evidence>
<sequence length="472" mass="51838">MGSPKHVILVPFPAQGHVLPGVYLARKLAAQGLSVTIINIDSIHENLTRTWKHIEHQDIRLESIPMRLKAPKGFGAENLNDATAFMDAIYDLEEALAALLEITKLSHPVSCVISDFYHLSAPLAAARAGIPSVCFWSGAAAWASIHYSHSSLAAAGLCPVEGKTLRSLLELTPFLADSDTSKLVSNLPGLKPFRAEYLPSYYRKEFYEKSGGGKYFSLSLRRVEIDSCILANSIYELEPQVFDAMQQVVPGKFVSVGPLFPLKGGGASEMEASLRPESRESLEWLDNQAPNSVLYVSFGSVASLTRAEMEELTQGLEASQKQFLMVASRDLAPEVNESFFREFGERLSRSGAGMVVSWVPQLAVLQHGSVGGFLTHCGWNSTLESMSNGVPMLGWPCHSDQNTNCKFILEDQEIGMELRDKTRTGISMAIRSLMASEEMRSRASHIERVAREAASENGSSYKNLHAFIHSLK</sequence>
<dbReference type="Proteomes" id="UP000001514">
    <property type="component" value="Unassembled WGS sequence"/>
</dbReference>
<evidence type="ECO:0000256" key="1">
    <source>
        <dbReference type="ARBA" id="ARBA00009995"/>
    </source>
</evidence>
<dbReference type="PANTHER" id="PTHR11926:SF774">
    <property type="entry name" value="UDP-GLYCOSYLTRANSFERASE 85A1-RELATED"/>
    <property type="match status" value="1"/>
</dbReference>
<dbReference type="CDD" id="cd03784">
    <property type="entry name" value="GT1_Gtf-like"/>
    <property type="match status" value="1"/>
</dbReference>
<gene>
    <name evidence="5" type="ORF">SELMODRAFT_114353</name>
</gene>
<dbReference type="PROSITE" id="PS00375">
    <property type="entry name" value="UDPGT"/>
    <property type="match status" value="1"/>
</dbReference>
<dbReference type="InParanoid" id="D8SDP3"/>
<dbReference type="Pfam" id="PF00201">
    <property type="entry name" value="UDPGT"/>
    <property type="match status" value="1"/>
</dbReference>
<dbReference type="Gene3D" id="3.40.50.2000">
    <property type="entry name" value="Glycogen Phosphorylase B"/>
    <property type="match status" value="3"/>
</dbReference>
<keyword evidence="6" id="KW-1185">Reference proteome</keyword>
<protein>
    <recommendedName>
        <fullName evidence="4">Glycosyltransferase</fullName>
        <ecNumber evidence="4">2.4.1.-</ecNumber>
    </recommendedName>
</protein>
<dbReference type="eggNOG" id="KOG1192">
    <property type="taxonomic scope" value="Eukaryota"/>
</dbReference>
<evidence type="ECO:0000256" key="2">
    <source>
        <dbReference type="ARBA" id="ARBA00022679"/>
    </source>
</evidence>
<name>D8SDP3_SELML</name>
<dbReference type="GO" id="GO:0035251">
    <property type="term" value="F:UDP-glucosyltransferase activity"/>
    <property type="evidence" value="ECO:0000318"/>
    <property type="project" value="GO_Central"/>
</dbReference>
<accession>D8SDP3</accession>
<proteinExistence type="inferred from homology"/>
<dbReference type="AlphaFoldDB" id="D8SDP3"/>
<keyword evidence="3" id="KW-0328">Glycosyltransferase</keyword>
<organism evidence="6">
    <name type="scientific">Selaginella moellendorffii</name>
    <name type="common">Spikemoss</name>
    <dbReference type="NCBI Taxonomy" id="88036"/>
    <lineage>
        <taxon>Eukaryota</taxon>
        <taxon>Viridiplantae</taxon>
        <taxon>Streptophyta</taxon>
        <taxon>Embryophyta</taxon>
        <taxon>Tracheophyta</taxon>
        <taxon>Lycopodiopsida</taxon>
        <taxon>Selaginellales</taxon>
        <taxon>Selaginellaceae</taxon>
        <taxon>Selaginella</taxon>
    </lineage>
</organism>
<keyword evidence="2 3" id="KW-0808">Transferase</keyword>
<dbReference type="Gramene" id="EFJ17545">
    <property type="protein sequence ID" value="EFJ17545"/>
    <property type="gene ID" value="SELMODRAFT_114353"/>
</dbReference>
<dbReference type="SUPFAM" id="SSF53756">
    <property type="entry name" value="UDP-Glycosyltransferase/glycogen phosphorylase"/>
    <property type="match status" value="1"/>
</dbReference>
<comment type="similarity">
    <text evidence="1 3">Belongs to the UDP-glycosyltransferase family.</text>
</comment>
<dbReference type="InterPro" id="IPR002213">
    <property type="entry name" value="UDP_glucos_trans"/>
</dbReference>
<evidence type="ECO:0000313" key="6">
    <source>
        <dbReference type="Proteomes" id="UP000001514"/>
    </source>
</evidence>
<dbReference type="PANTHER" id="PTHR11926">
    <property type="entry name" value="GLUCOSYL/GLUCURONOSYL TRANSFERASES"/>
    <property type="match status" value="1"/>
</dbReference>
<dbReference type="KEGG" id="smo:SELMODRAFT_114353"/>
<evidence type="ECO:0000256" key="3">
    <source>
        <dbReference type="RuleBase" id="RU003718"/>
    </source>
</evidence>
<dbReference type="FunFam" id="3.40.50.2000:FF:000060">
    <property type="entry name" value="Glycosyltransferase"/>
    <property type="match status" value="1"/>
</dbReference>
<evidence type="ECO:0000313" key="5">
    <source>
        <dbReference type="EMBL" id="EFJ17545.1"/>
    </source>
</evidence>
<reference evidence="5 6" key="1">
    <citation type="journal article" date="2011" name="Science">
        <title>The Selaginella genome identifies genetic changes associated with the evolution of vascular plants.</title>
        <authorList>
            <person name="Banks J.A."/>
            <person name="Nishiyama T."/>
            <person name="Hasebe M."/>
            <person name="Bowman J.L."/>
            <person name="Gribskov M."/>
            <person name="dePamphilis C."/>
            <person name="Albert V.A."/>
            <person name="Aono N."/>
            <person name="Aoyama T."/>
            <person name="Ambrose B.A."/>
            <person name="Ashton N.W."/>
            <person name="Axtell M.J."/>
            <person name="Barker E."/>
            <person name="Barker M.S."/>
            <person name="Bennetzen J.L."/>
            <person name="Bonawitz N.D."/>
            <person name="Chapple C."/>
            <person name="Cheng C."/>
            <person name="Correa L.G."/>
            <person name="Dacre M."/>
            <person name="DeBarry J."/>
            <person name="Dreyer I."/>
            <person name="Elias M."/>
            <person name="Engstrom E.M."/>
            <person name="Estelle M."/>
            <person name="Feng L."/>
            <person name="Finet C."/>
            <person name="Floyd S.K."/>
            <person name="Frommer W.B."/>
            <person name="Fujita T."/>
            <person name="Gramzow L."/>
            <person name="Gutensohn M."/>
            <person name="Harholt J."/>
            <person name="Hattori M."/>
            <person name="Heyl A."/>
            <person name="Hirai T."/>
            <person name="Hiwatashi Y."/>
            <person name="Ishikawa M."/>
            <person name="Iwata M."/>
            <person name="Karol K.G."/>
            <person name="Koehler B."/>
            <person name="Kolukisaoglu U."/>
            <person name="Kubo M."/>
            <person name="Kurata T."/>
            <person name="Lalonde S."/>
            <person name="Li K."/>
            <person name="Li Y."/>
            <person name="Litt A."/>
            <person name="Lyons E."/>
            <person name="Manning G."/>
            <person name="Maruyama T."/>
            <person name="Michael T.P."/>
            <person name="Mikami K."/>
            <person name="Miyazaki S."/>
            <person name="Morinaga S."/>
            <person name="Murata T."/>
            <person name="Mueller-Roeber B."/>
            <person name="Nelson D.R."/>
            <person name="Obara M."/>
            <person name="Oguri Y."/>
            <person name="Olmstead R.G."/>
            <person name="Onodera N."/>
            <person name="Petersen B.L."/>
            <person name="Pils B."/>
            <person name="Prigge M."/>
            <person name="Rensing S.A."/>
            <person name="Riano-Pachon D.M."/>
            <person name="Roberts A.W."/>
            <person name="Sato Y."/>
            <person name="Scheller H.V."/>
            <person name="Schulz B."/>
            <person name="Schulz C."/>
            <person name="Shakirov E.V."/>
            <person name="Shibagaki N."/>
            <person name="Shinohara N."/>
            <person name="Shippen D.E."/>
            <person name="Soerensen I."/>
            <person name="Sotooka R."/>
            <person name="Sugimoto N."/>
            <person name="Sugita M."/>
            <person name="Sumikawa N."/>
            <person name="Tanurdzic M."/>
            <person name="Theissen G."/>
            <person name="Ulvskov P."/>
            <person name="Wakazuki S."/>
            <person name="Weng J.K."/>
            <person name="Willats W.W."/>
            <person name="Wipf D."/>
            <person name="Wolf P.G."/>
            <person name="Yang L."/>
            <person name="Zimmer A.D."/>
            <person name="Zhu Q."/>
            <person name="Mitros T."/>
            <person name="Hellsten U."/>
            <person name="Loque D."/>
            <person name="Otillar R."/>
            <person name="Salamov A."/>
            <person name="Schmutz J."/>
            <person name="Shapiro H."/>
            <person name="Lindquist E."/>
            <person name="Lucas S."/>
            <person name="Rokhsar D."/>
            <person name="Grigoriev I.V."/>
        </authorList>
    </citation>
    <scope>NUCLEOTIDE SEQUENCE [LARGE SCALE GENOMIC DNA]</scope>
</reference>
<dbReference type="EMBL" id="GL377613">
    <property type="protein sequence ID" value="EFJ17545.1"/>
    <property type="molecule type" value="Genomic_DNA"/>
</dbReference>
<dbReference type="HOGENOM" id="CLU_001724_0_1_1"/>
<dbReference type="InterPro" id="IPR035595">
    <property type="entry name" value="UDP_glycos_trans_CS"/>
</dbReference>
<dbReference type="EC" id="2.4.1.-" evidence="4"/>